<dbReference type="GO" id="GO:0015629">
    <property type="term" value="C:actin cytoskeleton"/>
    <property type="evidence" value="ECO:0007669"/>
    <property type="project" value="TreeGrafter"/>
</dbReference>
<protein>
    <submittedName>
        <fullName evidence="6">(spotted green pufferfish) hypothetical protein</fullName>
    </submittedName>
</protein>
<evidence type="ECO:0000256" key="5">
    <source>
        <dbReference type="SAM" id="MobiDB-lite"/>
    </source>
</evidence>
<feature type="non-terminal residue" evidence="6">
    <location>
        <position position="419"/>
    </location>
</feature>
<feature type="compositionally biased region" description="Low complexity" evidence="5">
    <location>
        <begin position="173"/>
        <end position="192"/>
    </location>
</feature>
<evidence type="ECO:0000313" key="6">
    <source>
        <dbReference type="EMBL" id="CAF95484.1"/>
    </source>
</evidence>
<dbReference type="InterPro" id="IPR051976">
    <property type="entry name" value="Synaptopodin_domain"/>
</dbReference>
<dbReference type="GO" id="GO:0005634">
    <property type="term" value="C:nucleus"/>
    <property type="evidence" value="ECO:0007669"/>
    <property type="project" value="TreeGrafter"/>
</dbReference>
<name>Q4SV48_TETNG</name>
<dbReference type="GO" id="GO:0032233">
    <property type="term" value="P:positive regulation of actin filament bundle assembly"/>
    <property type="evidence" value="ECO:0007669"/>
    <property type="project" value="TreeGrafter"/>
</dbReference>
<dbReference type="GO" id="GO:0030018">
    <property type="term" value="C:Z disc"/>
    <property type="evidence" value="ECO:0007669"/>
    <property type="project" value="TreeGrafter"/>
</dbReference>
<evidence type="ECO:0000256" key="1">
    <source>
        <dbReference type="ARBA" id="ARBA00004496"/>
    </source>
</evidence>
<evidence type="ECO:0000256" key="4">
    <source>
        <dbReference type="ARBA" id="ARBA00038161"/>
    </source>
</evidence>
<comment type="subcellular location">
    <subcellularLocation>
        <location evidence="1">Cytoplasm</location>
    </subcellularLocation>
</comment>
<accession>Q4SV48</accession>
<feature type="compositionally biased region" description="Gly residues" evidence="5">
    <location>
        <begin position="193"/>
        <end position="203"/>
    </location>
</feature>
<dbReference type="GO" id="GO:0003779">
    <property type="term" value="F:actin binding"/>
    <property type="evidence" value="ECO:0007669"/>
    <property type="project" value="TreeGrafter"/>
</dbReference>
<feature type="compositionally biased region" description="Polar residues" evidence="5">
    <location>
        <begin position="143"/>
        <end position="163"/>
    </location>
</feature>
<dbReference type="PANTHER" id="PTHR24217">
    <property type="entry name" value="PUTATIVE-RELATED"/>
    <property type="match status" value="1"/>
</dbReference>
<comment type="caution">
    <text evidence="6">The sequence shown here is derived from an EMBL/GenBank/DDBJ whole genome shotgun (WGS) entry which is preliminary data.</text>
</comment>
<evidence type="ECO:0000256" key="2">
    <source>
        <dbReference type="ARBA" id="ARBA00022490"/>
    </source>
</evidence>
<dbReference type="OrthoDB" id="8882674at2759"/>
<gene>
    <name evidence="6" type="ORF">GSTENG00012158001</name>
</gene>
<comment type="similarity">
    <text evidence="4">Belongs to the synaptopodin family.</text>
</comment>
<dbReference type="AlphaFoldDB" id="Q4SV48"/>
<reference evidence="6" key="1">
    <citation type="journal article" date="2004" name="Nature">
        <title>Genome duplication in the teleost fish Tetraodon nigroviridis reveals the early vertebrate proto-karyotype.</title>
        <authorList>
            <person name="Jaillon O."/>
            <person name="Aury J.-M."/>
            <person name="Brunet F."/>
            <person name="Petit J.-L."/>
            <person name="Stange-Thomann N."/>
            <person name="Mauceli E."/>
            <person name="Bouneau L."/>
            <person name="Fischer C."/>
            <person name="Ozouf-Costaz C."/>
            <person name="Bernot A."/>
            <person name="Nicaud S."/>
            <person name="Jaffe D."/>
            <person name="Fisher S."/>
            <person name="Lutfalla G."/>
            <person name="Dossat C."/>
            <person name="Segurens B."/>
            <person name="Dasilva C."/>
            <person name="Salanoubat M."/>
            <person name="Levy M."/>
            <person name="Boudet N."/>
            <person name="Castellano S."/>
            <person name="Anthouard V."/>
            <person name="Jubin C."/>
            <person name="Castelli V."/>
            <person name="Katinka M."/>
            <person name="Vacherie B."/>
            <person name="Biemont C."/>
            <person name="Skalli Z."/>
            <person name="Cattolico L."/>
            <person name="Poulain J."/>
            <person name="De Berardinis V."/>
            <person name="Cruaud C."/>
            <person name="Duprat S."/>
            <person name="Brottier P."/>
            <person name="Coutanceau J.-P."/>
            <person name="Gouzy J."/>
            <person name="Parra G."/>
            <person name="Lardier G."/>
            <person name="Chapple C."/>
            <person name="McKernan K.J."/>
            <person name="McEwan P."/>
            <person name="Bosak S."/>
            <person name="Kellis M."/>
            <person name="Volff J.-N."/>
            <person name="Guigo R."/>
            <person name="Zody M.C."/>
            <person name="Mesirov J."/>
            <person name="Lindblad-Toh K."/>
            <person name="Birren B."/>
            <person name="Nusbaum C."/>
            <person name="Kahn D."/>
            <person name="Robinson-Rechavi M."/>
            <person name="Laudet V."/>
            <person name="Schachter V."/>
            <person name="Quetier F."/>
            <person name="Saurin W."/>
            <person name="Scarpelli C."/>
            <person name="Wincker P."/>
            <person name="Lander E.S."/>
            <person name="Weissenbach J."/>
            <person name="Roest Crollius H."/>
        </authorList>
    </citation>
    <scope>NUCLEOTIDE SEQUENCE [LARGE SCALE GENOMIC DNA]</scope>
</reference>
<dbReference type="KEGG" id="tng:GSTEN00012158G001"/>
<feature type="region of interest" description="Disordered" evidence="5">
    <location>
        <begin position="55"/>
        <end position="390"/>
    </location>
</feature>
<feature type="compositionally biased region" description="Gly residues" evidence="5">
    <location>
        <begin position="63"/>
        <end position="73"/>
    </location>
</feature>
<proteinExistence type="inferred from homology"/>
<evidence type="ECO:0000256" key="3">
    <source>
        <dbReference type="ARBA" id="ARBA00022553"/>
    </source>
</evidence>
<organism evidence="6">
    <name type="scientific">Tetraodon nigroviridis</name>
    <name type="common">Spotted green pufferfish</name>
    <name type="synonym">Chelonodon nigroviridis</name>
    <dbReference type="NCBI Taxonomy" id="99883"/>
    <lineage>
        <taxon>Eukaryota</taxon>
        <taxon>Metazoa</taxon>
        <taxon>Chordata</taxon>
        <taxon>Craniata</taxon>
        <taxon>Vertebrata</taxon>
        <taxon>Euteleostomi</taxon>
        <taxon>Actinopterygii</taxon>
        <taxon>Neopterygii</taxon>
        <taxon>Teleostei</taxon>
        <taxon>Neoteleostei</taxon>
        <taxon>Acanthomorphata</taxon>
        <taxon>Eupercaria</taxon>
        <taxon>Tetraodontiformes</taxon>
        <taxon>Tetradontoidea</taxon>
        <taxon>Tetraodontidae</taxon>
        <taxon>Tetraodon</taxon>
    </lineage>
</organism>
<sequence>AELQRGESLVEKQVKEARTKCRSIASLLTDAPNPNSKGVLMFKKRRQRAKKYTLTCFGKAEGAPGGDSGGETGGETEEEGGGSIQSGSEVEEAGSWDPTWDAGYLDLLEKRSSACPPTTPTTPTTPTANHSFDHQSPGPEVWATQSSSLDPCSPQQPMDSQASPAAAALTNGASVAVSRASVVLSPPSRGPDSGPGPGAGGFSEPGPDVHGPEHGRSLWGSGGSRGRAGALRGGRPRVRARGGLAEVGGGGLQLPAGSERPQASARRPEAPQPPGATAGGERRAAVRPQAEQNGPLRGGASALRRRRALLARPDQAPSPTPSLPATWKYSSNIRAPPPISYNPLLSPSCPPQAQKKPQGQRADARSRSRPTGPAPPCWATGAEIPTRGGERVVLLRRQRRCVRSSASPHLRQHPQVRPS</sequence>
<dbReference type="PANTHER" id="PTHR24217:SF10">
    <property type="entry name" value="SYNAPTOPODIN 2-LIKE PROTEIN"/>
    <property type="match status" value="1"/>
</dbReference>
<feature type="non-terminal residue" evidence="6">
    <location>
        <position position="1"/>
    </location>
</feature>
<keyword evidence="3" id="KW-0597">Phosphoprotein</keyword>
<dbReference type="EMBL" id="CAAE01013803">
    <property type="protein sequence ID" value="CAF95484.1"/>
    <property type="molecule type" value="Genomic_DNA"/>
</dbReference>
<reference evidence="6" key="2">
    <citation type="submission" date="2004-02" db="EMBL/GenBank/DDBJ databases">
        <authorList>
            <consortium name="Genoscope"/>
            <consortium name="Whitehead Institute Centre for Genome Research"/>
        </authorList>
    </citation>
    <scope>NUCLEOTIDE SEQUENCE</scope>
</reference>
<keyword evidence="2" id="KW-0963">Cytoplasm</keyword>